<dbReference type="InterPro" id="IPR003856">
    <property type="entry name" value="LPS_length_determ_N"/>
</dbReference>
<evidence type="ECO:0000259" key="8">
    <source>
        <dbReference type="Pfam" id="PF02706"/>
    </source>
</evidence>
<dbReference type="PANTHER" id="PTHR32309">
    <property type="entry name" value="TYROSINE-PROTEIN KINASE"/>
    <property type="match status" value="1"/>
</dbReference>
<dbReference type="KEGG" id="dbk:DGMP_18650"/>
<dbReference type="AlphaFoldDB" id="A0A8D5FWF5"/>
<gene>
    <name evidence="10" type="ORF">DGMP_18650</name>
</gene>
<evidence type="ECO:0000256" key="5">
    <source>
        <dbReference type="ARBA" id="ARBA00023136"/>
    </source>
</evidence>
<dbReference type="EMBL" id="AP024086">
    <property type="protein sequence ID" value="BCL61172.1"/>
    <property type="molecule type" value="Genomic_DNA"/>
</dbReference>
<keyword evidence="3 7" id="KW-0812">Transmembrane</keyword>
<name>A0A8D5FWF5_9BACT</name>
<accession>A0A8D5FWF5</accession>
<dbReference type="Pfam" id="PF13807">
    <property type="entry name" value="GNVR"/>
    <property type="match status" value="1"/>
</dbReference>
<dbReference type="RefSeq" id="WP_228857208.1">
    <property type="nucleotide sequence ID" value="NZ_AP024086.1"/>
</dbReference>
<feature type="domain" description="Polysaccharide chain length determinant N-terminal" evidence="8">
    <location>
        <begin position="8"/>
        <end position="102"/>
    </location>
</feature>
<feature type="transmembrane region" description="Helical" evidence="7">
    <location>
        <begin position="451"/>
        <end position="469"/>
    </location>
</feature>
<evidence type="ECO:0000256" key="2">
    <source>
        <dbReference type="ARBA" id="ARBA00022475"/>
    </source>
</evidence>
<proteinExistence type="predicted"/>
<dbReference type="Pfam" id="PF02706">
    <property type="entry name" value="Wzz"/>
    <property type="match status" value="1"/>
</dbReference>
<keyword evidence="4 7" id="KW-1133">Transmembrane helix</keyword>
<sequence length="506" mass="57924">MEPQKLPEEIHLSDYWDVIKKRKGLVIAFILGTVTVTMVLSFMMQPVYQASARMAIERESTASPLTGQRMEYIDARSQKLTFNTHFTLIKSKPVIQNLLNELETSQEALKLAGDEVSTNVIKEVLVRLKNGVKRFKNNIRLLLKIKKVDLSGQEQLDQQISAIQKKITIKNIPETRLLTISVMDKNPEMAARLANLLAKKYIEFDLASRLSSANQNLEWLNKEVYAMKKRLEDDEKKFYEYKQLHKVFSLAGKQRVIDQKIAELNNEYLETKNKRQELDAKLEEINKKSIERSDIAHIRSILDNRAIDDIYSNLTNLELEQNRLAKVFKAKHPKMIQVSSEVAKVRAKLKAELTKEIENLKVQRTVLFNRERVMQANIAEFEQDALDTSGKELTYTILQRNMDTSQNLYDTLVAKMKESGVVTGSASSNIRIVEQATAPLVPVKPNKNKNFLLSLILGLFGGIGIAFFLEYLDQSIRTEEDVENYLGLPVLSIIPEADRNDRGGYY</sequence>
<feature type="coiled-coil region" evidence="6">
    <location>
        <begin position="261"/>
        <end position="288"/>
    </location>
</feature>
<evidence type="ECO:0000256" key="1">
    <source>
        <dbReference type="ARBA" id="ARBA00004651"/>
    </source>
</evidence>
<dbReference type="InterPro" id="IPR032807">
    <property type="entry name" value="GNVR"/>
</dbReference>
<evidence type="ECO:0000256" key="4">
    <source>
        <dbReference type="ARBA" id="ARBA00022989"/>
    </source>
</evidence>
<feature type="domain" description="Tyrosine-protein kinase G-rich" evidence="9">
    <location>
        <begin position="398"/>
        <end position="468"/>
    </location>
</feature>
<keyword evidence="6" id="KW-0175">Coiled coil</keyword>
<dbReference type="GO" id="GO:0004713">
    <property type="term" value="F:protein tyrosine kinase activity"/>
    <property type="evidence" value="ECO:0007669"/>
    <property type="project" value="TreeGrafter"/>
</dbReference>
<keyword evidence="2" id="KW-1003">Cell membrane</keyword>
<reference evidence="10" key="1">
    <citation type="submission" date="2020-09" db="EMBL/GenBank/DDBJ databases">
        <title>Desulfogranum mesoprofundum gen. nov., sp. nov., a novel mesophilic, sulfate-reducing chemolithoautotroph isolated from a deep-sea hydrothermal vent chimney in the Suiyo Seamount.</title>
        <authorList>
            <person name="Hashimoto Y."/>
            <person name="Nakagawa S."/>
        </authorList>
    </citation>
    <scope>NUCLEOTIDE SEQUENCE</scope>
    <source>
        <strain evidence="10">KT2</strain>
    </source>
</reference>
<evidence type="ECO:0000256" key="7">
    <source>
        <dbReference type="SAM" id="Phobius"/>
    </source>
</evidence>
<dbReference type="PANTHER" id="PTHR32309:SF13">
    <property type="entry name" value="FERRIC ENTEROBACTIN TRANSPORT PROTEIN FEPE"/>
    <property type="match status" value="1"/>
</dbReference>
<feature type="transmembrane region" description="Helical" evidence="7">
    <location>
        <begin position="25"/>
        <end position="44"/>
    </location>
</feature>
<evidence type="ECO:0000256" key="3">
    <source>
        <dbReference type="ARBA" id="ARBA00022692"/>
    </source>
</evidence>
<evidence type="ECO:0000313" key="10">
    <source>
        <dbReference type="EMBL" id="BCL61172.1"/>
    </source>
</evidence>
<evidence type="ECO:0000313" key="11">
    <source>
        <dbReference type="Proteomes" id="UP000826725"/>
    </source>
</evidence>
<dbReference type="InterPro" id="IPR050445">
    <property type="entry name" value="Bact_polysacc_biosynth/exp"/>
</dbReference>
<dbReference type="GO" id="GO:0005886">
    <property type="term" value="C:plasma membrane"/>
    <property type="evidence" value="ECO:0007669"/>
    <property type="project" value="UniProtKB-SubCell"/>
</dbReference>
<keyword evidence="11" id="KW-1185">Reference proteome</keyword>
<evidence type="ECO:0008006" key="12">
    <source>
        <dbReference type="Google" id="ProtNLM"/>
    </source>
</evidence>
<evidence type="ECO:0000259" key="9">
    <source>
        <dbReference type="Pfam" id="PF13807"/>
    </source>
</evidence>
<evidence type="ECO:0000256" key="6">
    <source>
        <dbReference type="SAM" id="Coils"/>
    </source>
</evidence>
<protein>
    <recommendedName>
        <fullName evidence="12">Lipopolysaccharide biosynthesis protein</fullName>
    </recommendedName>
</protein>
<organism evidence="10 11">
    <name type="scientific">Desulfomarina profundi</name>
    <dbReference type="NCBI Taxonomy" id="2772557"/>
    <lineage>
        <taxon>Bacteria</taxon>
        <taxon>Pseudomonadati</taxon>
        <taxon>Thermodesulfobacteriota</taxon>
        <taxon>Desulfobulbia</taxon>
        <taxon>Desulfobulbales</taxon>
        <taxon>Desulfobulbaceae</taxon>
        <taxon>Desulfomarina</taxon>
    </lineage>
</organism>
<keyword evidence="5 7" id="KW-0472">Membrane</keyword>
<comment type="subcellular location">
    <subcellularLocation>
        <location evidence="1">Cell membrane</location>
        <topology evidence="1">Multi-pass membrane protein</topology>
    </subcellularLocation>
</comment>
<dbReference type="Proteomes" id="UP000826725">
    <property type="component" value="Chromosome"/>
</dbReference>